<keyword evidence="1" id="KW-0175">Coiled coil</keyword>
<evidence type="ECO:0000256" key="1">
    <source>
        <dbReference type="SAM" id="Coils"/>
    </source>
</evidence>
<protein>
    <submittedName>
        <fullName evidence="2">Uncharacterized protein</fullName>
    </submittedName>
</protein>
<dbReference type="RefSeq" id="WP_323692416.1">
    <property type="nucleotide sequence ID" value="NZ_CP116341.1"/>
</dbReference>
<feature type="coiled-coil region" evidence="1">
    <location>
        <begin position="10"/>
        <end position="37"/>
    </location>
</feature>
<dbReference type="Proteomes" id="UP001303532">
    <property type="component" value="Chromosome"/>
</dbReference>
<keyword evidence="3" id="KW-1185">Reference proteome</keyword>
<gene>
    <name evidence="2" type="ORF">PGH26_02275</name>
</gene>
<sequence>MMNETEEKKRSMIKNEVDRITALMDEYKERMENLKKEQGK</sequence>
<evidence type="ECO:0000313" key="3">
    <source>
        <dbReference type="Proteomes" id="UP001303532"/>
    </source>
</evidence>
<dbReference type="EMBL" id="CP116341">
    <property type="protein sequence ID" value="WOV84775.1"/>
    <property type="molecule type" value="Genomic_DNA"/>
</dbReference>
<proteinExistence type="predicted"/>
<reference evidence="2 3" key="1">
    <citation type="submission" date="2023-01" db="EMBL/GenBank/DDBJ databases">
        <title>Sporosarcina sp. nov., isolated from Korean tranditional fermented seafood 'Jeotgal'.</title>
        <authorList>
            <person name="Yang A.-I."/>
        </authorList>
    </citation>
    <scope>NUCLEOTIDE SEQUENCE [LARGE SCALE GENOMIC DNA]</scope>
    <source>
        <strain evidence="2 3">B2O-1</strain>
    </source>
</reference>
<organism evidence="2 3">
    <name type="scientific">Sporosarcina jeotgali</name>
    <dbReference type="NCBI Taxonomy" id="3020056"/>
    <lineage>
        <taxon>Bacteria</taxon>
        <taxon>Bacillati</taxon>
        <taxon>Bacillota</taxon>
        <taxon>Bacilli</taxon>
        <taxon>Bacillales</taxon>
        <taxon>Caryophanaceae</taxon>
        <taxon>Sporosarcina</taxon>
    </lineage>
</organism>
<evidence type="ECO:0000313" key="2">
    <source>
        <dbReference type="EMBL" id="WOV84775.1"/>
    </source>
</evidence>
<accession>A0ABZ0KWK0</accession>
<name>A0ABZ0KWK0_9BACL</name>